<feature type="region of interest" description="Disordered" evidence="1">
    <location>
        <begin position="74"/>
        <end position="99"/>
    </location>
</feature>
<keyword evidence="3" id="KW-1185">Reference proteome</keyword>
<reference evidence="2 3" key="1">
    <citation type="journal article" date="2015" name="Stand. Genomic Sci.">
        <title>Genomic Encyclopedia of Bacterial and Archaeal Type Strains, Phase III: the genomes of soil and plant-associated and newly described type strains.</title>
        <authorList>
            <person name="Whitman W.B."/>
            <person name="Woyke T."/>
            <person name="Klenk H.P."/>
            <person name="Zhou Y."/>
            <person name="Lilburn T.G."/>
            <person name="Beck B.J."/>
            <person name="De Vos P."/>
            <person name="Vandamme P."/>
            <person name="Eisen J.A."/>
            <person name="Garrity G."/>
            <person name="Hugenholtz P."/>
            <person name="Kyrpides N.C."/>
        </authorList>
    </citation>
    <scope>NUCLEOTIDE SEQUENCE [LARGE SCALE GENOMIC DNA]</scope>
    <source>
        <strain evidence="2 3">VKM Ac-2538</strain>
    </source>
</reference>
<accession>A0ABY2BP22</accession>
<feature type="region of interest" description="Disordered" evidence="1">
    <location>
        <begin position="1"/>
        <end position="26"/>
    </location>
</feature>
<dbReference type="EMBL" id="SLWM01000003">
    <property type="protein sequence ID" value="TCO27381.1"/>
    <property type="molecule type" value="Genomic_DNA"/>
</dbReference>
<dbReference type="Proteomes" id="UP000295818">
    <property type="component" value="Unassembled WGS sequence"/>
</dbReference>
<feature type="compositionally biased region" description="Low complexity" evidence="1">
    <location>
        <begin position="74"/>
        <end position="90"/>
    </location>
</feature>
<gene>
    <name evidence="2" type="ORF">EV644_10378</name>
</gene>
<comment type="caution">
    <text evidence="2">The sequence shown here is derived from an EMBL/GenBank/DDBJ whole genome shotgun (WGS) entry which is preliminary data.</text>
</comment>
<organism evidence="2 3">
    <name type="scientific">Kribbella orskensis</name>
    <dbReference type="NCBI Taxonomy" id="2512216"/>
    <lineage>
        <taxon>Bacteria</taxon>
        <taxon>Bacillati</taxon>
        <taxon>Actinomycetota</taxon>
        <taxon>Actinomycetes</taxon>
        <taxon>Propionibacteriales</taxon>
        <taxon>Kribbellaceae</taxon>
        <taxon>Kribbella</taxon>
    </lineage>
</organism>
<evidence type="ECO:0000256" key="1">
    <source>
        <dbReference type="SAM" id="MobiDB-lite"/>
    </source>
</evidence>
<name>A0ABY2BP22_9ACTN</name>
<sequence>MSSQGVPMTDPDPAAKANTDPPKPTPDRTAVWVELIKGGVAIVVAALSFFGGLVVGKGQTDNGQASAVTATVTVTPSPTANSSPTAKPSPTARPPVERTMNRPKADELVPVCNTVYGAIPDLPSDKTVVIANEENGDGEIFFEGAVDLATTPKTWRALVHLGNDKDPGRSKTLYYDLWVVVMDRSAVESILAKTGRRQWKSTVFPPNADPGDPVRVKGNGKLGICKLGG</sequence>
<proteinExistence type="predicted"/>
<evidence type="ECO:0000313" key="2">
    <source>
        <dbReference type="EMBL" id="TCO27381.1"/>
    </source>
</evidence>
<evidence type="ECO:0000313" key="3">
    <source>
        <dbReference type="Proteomes" id="UP000295818"/>
    </source>
</evidence>
<protein>
    <recommendedName>
        <fullName evidence="4">PASTA domain-containing protein</fullName>
    </recommendedName>
</protein>
<evidence type="ECO:0008006" key="4">
    <source>
        <dbReference type="Google" id="ProtNLM"/>
    </source>
</evidence>